<comment type="function">
    <text evidence="1">Catalyzes the transfer of a ribosyl phosphate group from 5-phosphoribose 1-diphosphate to orotate, leading to the formation of orotidine monophosphate (OMP).</text>
</comment>
<dbReference type="GO" id="GO:0046132">
    <property type="term" value="P:pyrimidine ribonucleoside biosynthetic process"/>
    <property type="evidence" value="ECO:0007669"/>
    <property type="project" value="TreeGrafter"/>
</dbReference>
<dbReference type="Proteomes" id="UP000027361">
    <property type="component" value="Unassembled WGS sequence"/>
</dbReference>
<evidence type="ECO:0000256" key="1">
    <source>
        <dbReference type="ARBA" id="ARBA00003769"/>
    </source>
</evidence>
<evidence type="ECO:0000256" key="4">
    <source>
        <dbReference type="ARBA" id="ARBA00011738"/>
    </source>
</evidence>
<dbReference type="FunCoup" id="A0A066VN15">
    <property type="interactions" value="244"/>
</dbReference>
<dbReference type="GO" id="GO:0005737">
    <property type="term" value="C:cytoplasm"/>
    <property type="evidence" value="ECO:0007669"/>
    <property type="project" value="TreeGrafter"/>
</dbReference>
<dbReference type="PANTHER" id="PTHR46683:SF1">
    <property type="entry name" value="OROTATE PHOSPHORIBOSYLTRANSFERASE 1-RELATED"/>
    <property type="match status" value="1"/>
</dbReference>
<dbReference type="InParanoid" id="A0A066VN15"/>
<keyword evidence="11" id="KW-1185">Reference proteome</keyword>
<dbReference type="AlphaFoldDB" id="A0A066VN15"/>
<gene>
    <name evidence="10" type="ORF">K437DRAFT_249426</name>
</gene>
<dbReference type="Pfam" id="PF00156">
    <property type="entry name" value="Pribosyltran"/>
    <property type="match status" value="1"/>
</dbReference>
<evidence type="ECO:0000256" key="2">
    <source>
        <dbReference type="ARBA" id="ARBA00004889"/>
    </source>
</evidence>
<dbReference type="OMA" id="SPFFMNA"/>
<dbReference type="GO" id="GO:0004588">
    <property type="term" value="F:orotate phosphoribosyltransferase activity"/>
    <property type="evidence" value="ECO:0007669"/>
    <property type="project" value="UniProtKB-EC"/>
</dbReference>
<feature type="domain" description="Phosphoribosyltransferase" evidence="9">
    <location>
        <begin position="66"/>
        <end position="156"/>
    </location>
</feature>
<comment type="caution">
    <text evidence="10">The sequence shown here is derived from an EMBL/GenBank/DDBJ whole genome shotgun (WGS) entry which is preliminary data.</text>
</comment>
<evidence type="ECO:0000259" key="9">
    <source>
        <dbReference type="Pfam" id="PF00156"/>
    </source>
</evidence>
<organism evidence="10 11">
    <name type="scientific">Tilletiaria anomala (strain ATCC 24038 / CBS 436.72 / UBC 951)</name>
    <dbReference type="NCBI Taxonomy" id="1037660"/>
    <lineage>
        <taxon>Eukaryota</taxon>
        <taxon>Fungi</taxon>
        <taxon>Dikarya</taxon>
        <taxon>Basidiomycota</taxon>
        <taxon>Ustilaginomycotina</taxon>
        <taxon>Exobasidiomycetes</taxon>
        <taxon>Georgefischeriales</taxon>
        <taxon>Tilletiariaceae</taxon>
        <taxon>Tilletiaria</taxon>
    </lineage>
</organism>
<dbReference type="PANTHER" id="PTHR46683">
    <property type="entry name" value="OROTATE PHOSPHORIBOSYLTRANSFERASE 1-RELATED"/>
    <property type="match status" value="1"/>
</dbReference>
<evidence type="ECO:0000256" key="6">
    <source>
        <dbReference type="ARBA" id="ARBA00022676"/>
    </source>
</evidence>
<sequence length="243" mass="25633">MSAPKSKDNTALEAYQTSYLSLSLSSGILSFDGAPYTLKSGRKSPYFFNAGLFNTGTKIDAVASCYASAIVNSGVQFDVLFGPAYKGIPLAACTALALSRDHGIDVGFCYNRKEAKTHGEGGTLVGAPLQGRVLVIDDVMTAGTAIGEAVSIIENAAKTNAAKGDAAAETKMVGIVIALDRQERATEESPESTVSMVQRRYGVPVVPVVTLADIITYIESLGGEDNEKAIQGMKEYRQKYGAQ</sequence>
<comment type="subunit">
    <text evidence="4">Homodimer.</text>
</comment>
<dbReference type="EC" id="2.4.2.10" evidence="5"/>
<dbReference type="STRING" id="1037660.A0A066VN15"/>
<dbReference type="UniPathway" id="UPA00070">
    <property type="reaction ID" value="UER00119"/>
</dbReference>
<dbReference type="SUPFAM" id="SSF53271">
    <property type="entry name" value="PRTase-like"/>
    <property type="match status" value="1"/>
</dbReference>
<keyword evidence="7 10" id="KW-0808">Transferase</keyword>
<dbReference type="RefSeq" id="XP_013241812.1">
    <property type="nucleotide sequence ID" value="XM_013386358.1"/>
</dbReference>
<dbReference type="GO" id="GO:0044205">
    <property type="term" value="P:'de novo' UMP biosynthetic process"/>
    <property type="evidence" value="ECO:0007669"/>
    <property type="project" value="UniProtKB-UniPathway"/>
</dbReference>
<dbReference type="InterPro" id="IPR023031">
    <property type="entry name" value="OPRT"/>
</dbReference>
<proteinExistence type="inferred from homology"/>
<comment type="similarity">
    <text evidence="3">Belongs to the purine/pyrimidine phosphoribosyltransferase family. PyrE subfamily.</text>
</comment>
<evidence type="ECO:0000313" key="11">
    <source>
        <dbReference type="Proteomes" id="UP000027361"/>
    </source>
</evidence>
<dbReference type="HAMAP" id="MF_01208">
    <property type="entry name" value="PyrE"/>
    <property type="match status" value="1"/>
</dbReference>
<evidence type="ECO:0000256" key="3">
    <source>
        <dbReference type="ARBA" id="ARBA00006340"/>
    </source>
</evidence>
<dbReference type="InterPro" id="IPR029057">
    <property type="entry name" value="PRTase-like"/>
</dbReference>
<accession>A0A066VN15</accession>
<keyword evidence="6 10" id="KW-0328">Glycosyltransferase</keyword>
<name>A0A066VN15_TILAU</name>
<dbReference type="Gene3D" id="3.40.50.2020">
    <property type="match status" value="1"/>
</dbReference>
<dbReference type="CDD" id="cd06223">
    <property type="entry name" value="PRTases_typeI"/>
    <property type="match status" value="1"/>
</dbReference>
<dbReference type="InterPro" id="IPR000836">
    <property type="entry name" value="PRTase_dom"/>
</dbReference>
<dbReference type="EMBL" id="JMSN01000077">
    <property type="protein sequence ID" value="KDN41683.1"/>
    <property type="molecule type" value="Genomic_DNA"/>
</dbReference>
<dbReference type="InterPro" id="IPR004467">
    <property type="entry name" value="Or_phspho_trans_dom"/>
</dbReference>
<protein>
    <recommendedName>
        <fullName evidence="5">orotate phosphoribosyltransferase</fullName>
        <ecNumber evidence="5">2.4.2.10</ecNumber>
    </recommendedName>
</protein>
<evidence type="ECO:0000256" key="7">
    <source>
        <dbReference type="ARBA" id="ARBA00022679"/>
    </source>
</evidence>
<dbReference type="GeneID" id="25263327"/>
<dbReference type="NCBIfam" id="TIGR00336">
    <property type="entry name" value="pyrE"/>
    <property type="match status" value="1"/>
</dbReference>
<dbReference type="GO" id="GO:0006207">
    <property type="term" value="P:'de novo' pyrimidine nucleobase biosynthetic process"/>
    <property type="evidence" value="ECO:0007669"/>
    <property type="project" value="TreeGrafter"/>
</dbReference>
<dbReference type="HOGENOM" id="CLU_074878_0_1_1"/>
<evidence type="ECO:0000256" key="8">
    <source>
        <dbReference type="ARBA" id="ARBA00022975"/>
    </source>
</evidence>
<dbReference type="FunFam" id="3.40.50.2020:FF:000008">
    <property type="entry name" value="Orotate phosphoribosyltransferase"/>
    <property type="match status" value="1"/>
</dbReference>
<reference evidence="10 11" key="1">
    <citation type="submission" date="2014-05" db="EMBL/GenBank/DDBJ databases">
        <title>Draft genome sequence of a rare smut relative, Tilletiaria anomala UBC 951.</title>
        <authorList>
            <consortium name="DOE Joint Genome Institute"/>
            <person name="Toome M."/>
            <person name="Kuo A."/>
            <person name="Henrissat B."/>
            <person name="Lipzen A."/>
            <person name="Tritt A."/>
            <person name="Yoshinaga Y."/>
            <person name="Zane M."/>
            <person name="Barry K."/>
            <person name="Grigoriev I.V."/>
            <person name="Spatafora J.W."/>
            <person name="Aimea M.C."/>
        </authorList>
    </citation>
    <scope>NUCLEOTIDE SEQUENCE [LARGE SCALE GENOMIC DNA]</scope>
    <source>
        <strain evidence="10 11">UBC 951</strain>
    </source>
</reference>
<comment type="pathway">
    <text evidence="2">Pyrimidine metabolism; UMP biosynthesis via de novo pathway; UMP from orotate: step 1/2.</text>
</comment>
<evidence type="ECO:0000256" key="5">
    <source>
        <dbReference type="ARBA" id="ARBA00011971"/>
    </source>
</evidence>
<evidence type="ECO:0000313" key="10">
    <source>
        <dbReference type="EMBL" id="KDN41683.1"/>
    </source>
</evidence>
<keyword evidence="8" id="KW-0665">Pyrimidine biosynthesis</keyword>
<dbReference type="OrthoDB" id="5553476at2759"/>